<comment type="caution">
    <text evidence="5">The sequence shown here is derived from an EMBL/GenBank/DDBJ whole genome shotgun (WGS) entry which is preliminary data.</text>
</comment>
<feature type="domain" description="Carbohydrate kinase PfkB" evidence="4">
    <location>
        <begin position="108"/>
        <end position="300"/>
    </location>
</feature>
<evidence type="ECO:0000256" key="3">
    <source>
        <dbReference type="SAM" id="MobiDB-lite"/>
    </source>
</evidence>
<sequence>MQRVSEPVVLGGKSRSDAVELAAGGPAANAAVTAAALLHRGAVTLISAVGTGVAADVVRADLTACGVRLVDLVAPDHGGAGGAARGPARGPARGGVAGGDGGAWALPVATCVVHADGERTVVSPGAQSSTWNLSDEARDEIARAAAVLVDGHHPVAGEAALHLARAGRVTTVLDAGSVKAHVEGWLRLVDVAAASSAYGRQLGLHPSGTLDHLLESGCGTALVTDGPRAVRWRSARGGSEGAVTPPAVTAVDSLGAGDAFHGALVAALAQGQALPGAVGLACRVAAVRVSHASSVAGSPTSRQRWDHAPERTCRRRDHQPGERRPVDVTAAGRLGRTSRPTKEQPCSPASWRSSAPWRPSSSARTAPS</sequence>
<accession>A0ABS9Q5F2</accession>
<evidence type="ECO:0000313" key="6">
    <source>
        <dbReference type="Proteomes" id="UP001521931"/>
    </source>
</evidence>
<keyword evidence="6" id="KW-1185">Reference proteome</keyword>
<evidence type="ECO:0000256" key="2">
    <source>
        <dbReference type="ARBA" id="ARBA00022777"/>
    </source>
</evidence>
<feature type="region of interest" description="Disordered" evidence="3">
    <location>
        <begin position="292"/>
        <end position="368"/>
    </location>
</feature>
<dbReference type="Pfam" id="PF00294">
    <property type="entry name" value="PfkB"/>
    <property type="match status" value="1"/>
</dbReference>
<dbReference type="Proteomes" id="UP001521931">
    <property type="component" value="Unassembled WGS sequence"/>
</dbReference>
<evidence type="ECO:0000256" key="1">
    <source>
        <dbReference type="ARBA" id="ARBA00022679"/>
    </source>
</evidence>
<dbReference type="PANTHER" id="PTHR10584">
    <property type="entry name" value="SUGAR KINASE"/>
    <property type="match status" value="1"/>
</dbReference>
<proteinExistence type="predicted"/>
<reference evidence="5 6" key="1">
    <citation type="submission" date="2022-02" db="EMBL/GenBank/DDBJ databases">
        <title>Uncovering new skin microbiome diversity through culturing and metagenomics.</title>
        <authorList>
            <person name="Conlan S."/>
            <person name="Deming C."/>
            <person name="Nisc Comparative Sequencing Program N."/>
            <person name="Segre J.A."/>
        </authorList>
    </citation>
    <scope>NUCLEOTIDE SEQUENCE [LARGE SCALE GENOMIC DNA]</scope>
    <source>
        <strain evidence="5 6">ACRQZ</strain>
    </source>
</reference>
<keyword evidence="1" id="KW-0808">Transferase</keyword>
<dbReference type="PANTHER" id="PTHR10584:SF157">
    <property type="entry name" value="SULFOFRUCTOSE KINASE"/>
    <property type="match status" value="1"/>
</dbReference>
<dbReference type="InterPro" id="IPR029056">
    <property type="entry name" value="Ribokinase-like"/>
</dbReference>
<dbReference type="InterPro" id="IPR011611">
    <property type="entry name" value="PfkB_dom"/>
</dbReference>
<name>A0ABS9Q5F2_9MICO</name>
<dbReference type="GO" id="GO:0016301">
    <property type="term" value="F:kinase activity"/>
    <property type="evidence" value="ECO:0007669"/>
    <property type="project" value="UniProtKB-KW"/>
</dbReference>
<evidence type="ECO:0000313" key="5">
    <source>
        <dbReference type="EMBL" id="MCG7323114.1"/>
    </source>
</evidence>
<organism evidence="5 6">
    <name type="scientific">Arsenicicoccus bolidensis</name>
    <dbReference type="NCBI Taxonomy" id="229480"/>
    <lineage>
        <taxon>Bacteria</taxon>
        <taxon>Bacillati</taxon>
        <taxon>Actinomycetota</taxon>
        <taxon>Actinomycetes</taxon>
        <taxon>Micrococcales</taxon>
        <taxon>Intrasporangiaceae</taxon>
        <taxon>Arsenicicoccus</taxon>
    </lineage>
</organism>
<evidence type="ECO:0000259" key="4">
    <source>
        <dbReference type="Pfam" id="PF00294"/>
    </source>
</evidence>
<gene>
    <name evidence="5" type="ORF">MHL29_14605</name>
</gene>
<dbReference type="InterPro" id="IPR002173">
    <property type="entry name" value="Carboh/pur_kinase_PfkB_CS"/>
</dbReference>
<dbReference type="Gene3D" id="3.40.1190.20">
    <property type="match status" value="1"/>
</dbReference>
<protein>
    <submittedName>
        <fullName evidence="5">Carbohydrate kinase family protein</fullName>
    </submittedName>
</protein>
<dbReference type="SUPFAM" id="SSF53613">
    <property type="entry name" value="Ribokinase-like"/>
    <property type="match status" value="1"/>
</dbReference>
<keyword evidence="2 5" id="KW-0418">Kinase</keyword>
<feature type="compositionally biased region" description="Low complexity" evidence="3">
    <location>
        <begin position="347"/>
        <end position="368"/>
    </location>
</feature>
<dbReference type="EMBL" id="JAKRCV010000058">
    <property type="protein sequence ID" value="MCG7323114.1"/>
    <property type="molecule type" value="Genomic_DNA"/>
</dbReference>
<dbReference type="PROSITE" id="PS00584">
    <property type="entry name" value="PFKB_KINASES_2"/>
    <property type="match status" value="1"/>
</dbReference>
<feature type="compositionally biased region" description="Basic and acidic residues" evidence="3">
    <location>
        <begin position="303"/>
        <end position="326"/>
    </location>
</feature>